<name>A0A5E4Q4H6_9NEOP</name>
<dbReference type="AlphaFoldDB" id="A0A5E4Q4H6"/>
<organism evidence="2 3">
    <name type="scientific">Leptidea sinapis</name>
    <dbReference type="NCBI Taxonomy" id="189913"/>
    <lineage>
        <taxon>Eukaryota</taxon>
        <taxon>Metazoa</taxon>
        <taxon>Ecdysozoa</taxon>
        <taxon>Arthropoda</taxon>
        <taxon>Hexapoda</taxon>
        <taxon>Insecta</taxon>
        <taxon>Pterygota</taxon>
        <taxon>Neoptera</taxon>
        <taxon>Endopterygota</taxon>
        <taxon>Lepidoptera</taxon>
        <taxon>Glossata</taxon>
        <taxon>Ditrysia</taxon>
        <taxon>Papilionoidea</taxon>
        <taxon>Pieridae</taxon>
        <taxon>Dismorphiinae</taxon>
        <taxon>Leptidea</taxon>
    </lineage>
</organism>
<proteinExistence type="predicted"/>
<evidence type="ECO:0000259" key="1">
    <source>
        <dbReference type="Pfam" id="PF15999"/>
    </source>
</evidence>
<reference evidence="2 3" key="1">
    <citation type="submission" date="2017-07" db="EMBL/GenBank/DDBJ databases">
        <authorList>
            <person name="Talla V."/>
            <person name="Backstrom N."/>
        </authorList>
    </citation>
    <scope>NUCLEOTIDE SEQUENCE [LARGE SCALE GENOMIC DNA]</scope>
</reference>
<protein>
    <recommendedName>
        <fullName evidence="1">DUF4774 domain-containing protein</fullName>
    </recommendedName>
</protein>
<dbReference type="InterPro" id="IPR031942">
    <property type="entry name" value="DUF4774"/>
</dbReference>
<feature type="domain" description="DUF4774" evidence="1">
    <location>
        <begin position="168"/>
        <end position="220"/>
    </location>
</feature>
<accession>A0A5E4Q4H6</accession>
<sequence length="244" mass="26321">MWLKTQSDSTQYLPFYGGAKGQYLEIKKDIKGSILSEKIVPEDMISNENIIKNSEGNIQSKVLAANLQNLKTYSTNLIKLHNLGRKLGFLGNTEKSRFKNQLMSLSEAASNAIKIIDEIGDDVDSLFKQTNPATSQIKNYDDDVGEEGVSVGADEPQQDYIMDGANIAEAKPIGLAVVGENGLAASRPIANAVASTGVAIAQPIATAIAGIDPTLLGINFPENYNQQSGRTNKERLYKSINIAS</sequence>
<dbReference type="EMBL" id="FZQP02001238">
    <property type="protein sequence ID" value="VVC92241.1"/>
    <property type="molecule type" value="Genomic_DNA"/>
</dbReference>
<evidence type="ECO:0000313" key="2">
    <source>
        <dbReference type="EMBL" id="VVC92241.1"/>
    </source>
</evidence>
<keyword evidence="3" id="KW-1185">Reference proteome</keyword>
<evidence type="ECO:0000313" key="3">
    <source>
        <dbReference type="Proteomes" id="UP000324832"/>
    </source>
</evidence>
<dbReference type="Proteomes" id="UP000324832">
    <property type="component" value="Unassembled WGS sequence"/>
</dbReference>
<dbReference type="Pfam" id="PF15999">
    <property type="entry name" value="DUF4774"/>
    <property type="match status" value="1"/>
</dbReference>
<gene>
    <name evidence="2" type="ORF">LSINAPIS_LOCUS4731</name>
</gene>